<feature type="signal peptide" evidence="11">
    <location>
        <begin position="1"/>
        <end position="19"/>
    </location>
</feature>
<dbReference type="Gene3D" id="2.40.160.10">
    <property type="entry name" value="Porin"/>
    <property type="match status" value="1"/>
</dbReference>
<proteinExistence type="predicted"/>
<dbReference type="Pfam" id="PF13609">
    <property type="entry name" value="Porin_4"/>
    <property type="match status" value="1"/>
</dbReference>
<name>A0ABW2R9M8_9BURK</name>
<dbReference type="PRINTS" id="PR00184">
    <property type="entry name" value="NEISSPPORIN"/>
</dbReference>
<feature type="domain" description="Porin" evidence="12">
    <location>
        <begin position="7"/>
        <end position="290"/>
    </location>
</feature>
<dbReference type="EMBL" id="JBHTBX010000005">
    <property type="protein sequence ID" value="MFC7434797.1"/>
    <property type="molecule type" value="Genomic_DNA"/>
</dbReference>
<keyword evidence="6 11" id="KW-0732">Signal</keyword>
<keyword evidence="3" id="KW-0813">Transport</keyword>
<accession>A0ABW2R9M8</accession>
<dbReference type="RefSeq" id="WP_374640053.1">
    <property type="nucleotide sequence ID" value="NZ_JBHTBX010000005.1"/>
</dbReference>
<evidence type="ECO:0000256" key="7">
    <source>
        <dbReference type="ARBA" id="ARBA00023065"/>
    </source>
</evidence>
<keyword evidence="9" id="KW-0472">Membrane</keyword>
<evidence type="ECO:0000313" key="14">
    <source>
        <dbReference type="Proteomes" id="UP001596495"/>
    </source>
</evidence>
<evidence type="ECO:0000256" key="5">
    <source>
        <dbReference type="ARBA" id="ARBA00022692"/>
    </source>
</evidence>
<evidence type="ECO:0000256" key="11">
    <source>
        <dbReference type="SAM" id="SignalP"/>
    </source>
</evidence>
<feature type="chain" id="PRO_5046675434" evidence="11">
    <location>
        <begin position="20"/>
        <end position="305"/>
    </location>
</feature>
<evidence type="ECO:0000256" key="8">
    <source>
        <dbReference type="ARBA" id="ARBA00023114"/>
    </source>
</evidence>
<organism evidence="13 14">
    <name type="scientific">Hydrogenophaga bisanensis</name>
    <dbReference type="NCBI Taxonomy" id="439611"/>
    <lineage>
        <taxon>Bacteria</taxon>
        <taxon>Pseudomonadati</taxon>
        <taxon>Pseudomonadota</taxon>
        <taxon>Betaproteobacteria</taxon>
        <taxon>Burkholderiales</taxon>
        <taxon>Comamonadaceae</taxon>
        <taxon>Hydrogenophaga</taxon>
    </lineage>
</organism>
<evidence type="ECO:0000256" key="6">
    <source>
        <dbReference type="ARBA" id="ARBA00022729"/>
    </source>
</evidence>
<comment type="caution">
    <text evidence="13">The sequence shown here is derived from an EMBL/GenBank/DDBJ whole genome shotgun (WGS) entry which is preliminary data.</text>
</comment>
<evidence type="ECO:0000313" key="13">
    <source>
        <dbReference type="EMBL" id="MFC7434797.1"/>
    </source>
</evidence>
<keyword evidence="10" id="KW-0998">Cell outer membrane</keyword>
<dbReference type="InterPro" id="IPR050298">
    <property type="entry name" value="Gram-neg_bact_OMP"/>
</dbReference>
<evidence type="ECO:0000256" key="10">
    <source>
        <dbReference type="ARBA" id="ARBA00023237"/>
    </source>
</evidence>
<keyword evidence="14" id="KW-1185">Reference proteome</keyword>
<dbReference type="PANTHER" id="PTHR34501:SF9">
    <property type="entry name" value="MAJOR OUTER MEMBRANE PROTEIN P.IA"/>
    <property type="match status" value="1"/>
</dbReference>
<dbReference type="InterPro" id="IPR002299">
    <property type="entry name" value="Porin_Neis"/>
</dbReference>
<dbReference type="CDD" id="cd00342">
    <property type="entry name" value="gram_neg_porins"/>
    <property type="match status" value="1"/>
</dbReference>
<dbReference type="InterPro" id="IPR001702">
    <property type="entry name" value="Porin_Gram-ve"/>
</dbReference>
<evidence type="ECO:0000256" key="2">
    <source>
        <dbReference type="ARBA" id="ARBA00011233"/>
    </source>
</evidence>
<sequence>MKKTLIALAAVAVSGAAMAQSSVTLYGIADVVIHKDKGESAKMSSGGVSTSRWGIKGSEDLGGGLKANFNFEQGLNLTDGSLRGDGFNRQAFVGFSGGFGEVKLGKMWNAYDDIVGATSPLFDAGALTTNNIAPSYVLEAGNPNNAVYYATPSFGGFSGAVSTTFKTGATNARVNAFHVKYEGGPVFVGVAYEQQKDDTGDLAKLTRVSGSYDFGAAKLLASYGQVKDVSKDFTLGVDVPLSSALVLSAGLTRVDVDGEDGNPTRFGMAVNYALSKRTSVYTGFNKDNKDAGDWSRVAVGVKHTF</sequence>
<keyword evidence="7" id="KW-0406">Ion transport</keyword>
<reference evidence="14" key="1">
    <citation type="journal article" date="2019" name="Int. J. Syst. Evol. Microbiol.">
        <title>The Global Catalogue of Microorganisms (GCM) 10K type strain sequencing project: providing services to taxonomists for standard genome sequencing and annotation.</title>
        <authorList>
            <consortium name="The Broad Institute Genomics Platform"/>
            <consortium name="The Broad Institute Genome Sequencing Center for Infectious Disease"/>
            <person name="Wu L."/>
            <person name="Ma J."/>
        </authorList>
    </citation>
    <scope>NUCLEOTIDE SEQUENCE [LARGE SCALE GENOMIC DNA]</scope>
    <source>
        <strain evidence="14">CCUG 54518</strain>
    </source>
</reference>
<protein>
    <submittedName>
        <fullName evidence="13">Porin</fullName>
    </submittedName>
</protein>
<dbReference type="SUPFAM" id="SSF56935">
    <property type="entry name" value="Porins"/>
    <property type="match status" value="1"/>
</dbReference>
<keyword evidence="8" id="KW-0626">Porin</keyword>
<comment type="subcellular location">
    <subcellularLocation>
        <location evidence="1">Cell outer membrane</location>
        <topology evidence="1">Multi-pass membrane protein</topology>
    </subcellularLocation>
</comment>
<dbReference type="PRINTS" id="PR00182">
    <property type="entry name" value="ECOLNEIPORIN"/>
</dbReference>
<keyword evidence="5" id="KW-0812">Transmembrane</keyword>
<dbReference type="InterPro" id="IPR023614">
    <property type="entry name" value="Porin_dom_sf"/>
</dbReference>
<comment type="subunit">
    <text evidence="2">Homotrimer.</text>
</comment>
<dbReference type="PANTHER" id="PTHR34501">
    <property type="entry name" value="PROTEIN YDDL-RELATED"/>
    <property type="match status" value="1"/>
</dbReference>
<dbReference type="Proteomes" id="UP001596495">
    <property type="component" value="Unassembled WGS sequence"/>
</dbReference>
<evidence type="ECO:0000256" key="9">
    <source>
        <dbReference type="ARBA" id="ARBA00023136"/>
    </source>
</evidence>
<keyword evidence="4" id="KW-1134">Transmembrane beta strand</keyword>
<evidence type="ECO:0000256" key="4">
    <source>
        <dbReference type="ARBA" id="ARBA00022452"/>
    </source>
</evidence>
<evidence type="ECO:0000256" key="3">
    <source>
        <dbReference type="ARBA" id="ARBA00022448"/>
    </source>
</evidence>
<evidence type="ECO:0000259" key="12">
    <source>
        <dbReference type="Pfam" id="PF13609"/>
    </source>
</evidence>
<gene>
    <name evidence="13" type="ORF">ACFQNJ_09760</name>
</gene>
<evidence type="ECO:0000256" key="1">
    <source>
        <dbReference type="ARBA" id="ARBA00004571"/>
    </source>
</evidence>
<dbReference type="InterPro" id="IPR033900">
    <property type="entry name" value="Gram_neg_porin_domain"/>
</dbReference>